<comment type="caution">
    <text evidence="1">The sequence shown here is derived from an EMBL/GenBank/DDBJ whole genome shotgun (WGS) entry which is preliminary data.</text>
</comment>
<gene>
    <name evidence="1" type="ORF">HMPREF3213_02379</name>
</gene>
<reference evidence="2" key="1">
    <citation type="submission" date="2016-01" db="EMBL/GenBank/DDBJ databases">
        <authorList>
            <person name="Mitreva M."/>
            <person name="Pepin K.H."/>
            <person name="Mihindukulasuriya K.A."/>
            <person name="Fulton R."/>
            <person name="Fronick C."/>
            <person name="O'Laughlin M."/>
            <person name="Miner T."/>
            <person name="Herter B."/>
            <person name="Rosa B.A."/>
            <person name="Cordes M."/>
            <person name="Tomlinson C."/>
            <person name="Wollam A."/>
            <person name="Palsikar V.B."/>
            <person name="Mardis E.R."/>
            <person name="Wilson R.K."/>
        </authorList>
    </citation>
    <scope>NUCLEOTIDE SEQUENCE [LARGE SCALE GENOMIC DNA]</scope>
    <source>
        <strain evidence="2">GED7749B</strain>
    </source>
</reference>
<dbReference type="PATRIC" id="fig|1398.22.peg.2384"/>
<organism evidence="1 2">
    <name type="scientific">Heyndrickxia coagulans</name>
    <name type="common">Weizmannia coagulans</name>
    <dbReference type="NCBI Taxonomy" id="1398"/>
    <lineage>
        <taxon>Bacteria</taxon>
        <taxon>Bacillati</taxon>
        <taxon>Bacillota</taxon>
        <taxon>Bacilli</taxon>
        <taxon>Bacillales</taxon>
        <taxon>Bacillaceae</taxon>
        <taxon>Heyndrickxia</taxon>
    </lineage>
</organism>
<evidence type="ECO:0000313" key="1">
    <source>
        <dbReference type="EMBL" id="KWZ80027.1"/>
    </source>
</evidence>
<name>A0A133KKL4_HEYCO</name>
<accession>A0A133KKL4</accession>
<dbReference type="EMBL" id="LRPN01000102">
    <property type="protein sequence ID" value="KWZ80027.1"/>
    <property type="molecule type" value="Genomic_DNA"/>
</dbReference>
<dbReference type="Proteomes" id="UP000070376">
    <property type="component" value="Unassembled WGS sequence"/>
</dbReference>
<sequence length="51" mass="5625">MCPGVLFPDISYAHKVAEAATLALTCIFLEKWRPGSLYRIRFPSGRSVALA</sequence>
<protein>
    <submittedName>
        <fullName evidence="1">Uncharacterized protein</fullName>
    </submittedName>
</protein>
<dbReference type="AlphaFoldDB" id="A0A133KKL4"/>
<proteinExistence type="predicted"/>
<evidence type="ECO:0000313" key="2">
    <source>
        <dbReference type="Proteomes" id="UP000070376"/>
    </source>
</evidence>